<proteinExistence type="predicted"/>
<feature type="non-terminal residue" evidence="1">
    <location>
        <position position="1"/>
    </location>
</feature>
<gene>
    <name evidence="1" type="ORF">S01H1_60582</name>
</gene>
<feature type="non-terminal residue" evidence="1">
    <location>
        <position position="254"/>
    </location>
</feature>
<evidence type="ECO:0000313" key="1">
    <source>
        <dbReference type="EMBL" id="GAG21757.1"/>
    </source>
</evidence>
<sequence length="254" mass="26729">QALDGIGVKVTASNLDTLTDGSNADLLHTHLGISSFHNLLDGLNTGDYIHLTSAEKTNFDTNIHAEIHTIFSHDTAATGSQLTNLTNATNADALHIHGASGITGLTPTEILFGSGSNTIGQSSSLTWDGSKLDINGNLDLNGYLDFDINISGGAEPEGRVWWNKIDRTLNMATGLGPVLQTGQELFIIVYNDTGETIPNGTAVYPVGGFDGRPSVAPAMANTHVMIAGDVLITTMDILDQNEGIGTKFGKIRGI</sequence>
<name>X0WEX8_9ZZZZ</name>
<protein>
    <submittedName>
        <fullName evidence="1">Uncharacterized protein</fullName>
    </submittedName>
</protein>
<comment type="caution">
    <text evidence="1">The sequence shown here is derived from an EMBL/GenBank/DDBJ whole genome shotgun (WGS) entry which is preliminary data.</text>
</comment>
<dbReference type="AlphaFoldDB" id="X0WEX8"/>
<dbReference type="EMBL" id="BARS01039685">
    <property type="protein sequence ID" value="GAG21757.1"/>
    <property type="molecule type" value="Genomic_DNA"/>
</dbReference>
<accession>X0WEX8</accession>
<organism evidence="1">
    <name type="scientific">marine sediment metagenome</name>
    <dbReference type="NCBI Taxonomy" id="412755"/>
    <lineage>
        <taxon>unclassified sequences</taxon>
        <taxon>metagenomes</taxon>
        <taxon>ecological metagenomes</taxon>
    </lineage>
</organism>
<reference evidence="1" key="1">
    <citation type="journal article" date="2014" name="Front. Microbiol.">
        <title>High frequency of phylogenetically diverse reductive dehalogenase-homologous genes in deep subseafloor sedimentary metagenomes.</title>
        <authorList>
            <person name="Kawai M."/>
            <person name="Futagami T."/>
            <person name="Toyoda A."/>
            <person name="Takaki Y."/>
            <person name="Nishi S."/>
            <person name="Hori S."/>
            <person name="Arai W."/>
            <person name="Tsubouchi T."/>
            <person name="Morono Y."/>
            <person name="Uchiyama I."/>
            <person name="Ito T."/>
            <person name="Fujiyama A."/>
            <person name="Inagaki F."/>
            <person name="Takami H."/>
        </authorList>
    </citation>
    <scope>NUCLEOTIDE SEQUENCE</scope>
    <source>
        <strain evidence="1">Expedition CK06-06</strain>
    </source>
</reference>